<evidence type="ECO:0000313" key="18">
    <source>
        <dbReference type="EMBL" id="KAJ9137067.1"/>
    </source>
</evidence>
<dbReference type="PANTHER" id="PTHR13145:SF0">
    <property type="entry name" value="E3 UBIQUITIN-PROTEIN LIGASE MARCHF6"/>
    <property type="match status" value="1"/>
</dbReference>
<evidence type="ECO:0000313" key="19">
    <source>
        <dbReference type="Proteomes" id="UP001174694"/>
    </source>
</evidence>
<evidence type="ECO:0000256" key="9">
    <source>
        <dbReference type="ARBA" id="ARBA00022786"/>
    </source>
</evidence>
<dbReference type="SUPFAM" id="SSF57850">
    <property type="entry name" value="RING/U-box"/>
    <property type="match status" value="1"/>
</dbReference>
<dbReference type="FunFam" id="3.30.40.10:FF:000287">
    <property type="entry name" value="RING finger membrane protein"/>
    <property type="match status" value="1"/>
</dbReference>
<evidence type="ECO:0000259" key="16">
    <source>
        <dbReference type="PROSITE" id="PS50089"/>
    </source>
</evidence>
<dbReference type="Proteomes" id="UP001174694">
    <property type="component" value="Unassembled WGS sequence"/>
</dbReference>
<keyword evidence="6 15" id="KW-0812">Transmembrane</keyword>
<feature type="region of interest" description="Disordered" evidence="14">
    <location>
        <begin position="546"/>
        <end position="730"/>
    </location>
</feature>
<keyword evidence="12 15" id="KW-0472">Membrane</keyword>
<keyword evidence="11 15" id="KW-1133">Transmembrane helix</keyword>
<dbReference type="Pfam" id="PF12906">
    <property type="entry name" value="RINGv"/>
    <property type="match status" value="1"/>
</dbReference>
<dbReference type="GO" id="GO:0061630">
    <property type="term" value="F:ubiquitin protein ligase activity"/>
    <property type="evidence" value="ECO:0007669"/>
    <property type="project" value="UniProtKB-EC"/>
</dbReference>
<comment type="catalytic activity">
    <reaction evidence="1">
        <text>S-ubiquitinyl-[E2 ubiquitin-conjugating enzyme]-L-cysteine + [acceptor protein]-L-lysine = [E2 ubiquitin-conjugating enzyme]-L-cysteine + N(6)-ubiquitinyl-[acceptor protein]-L-lysine.</text>
        <dbReference type="EC" id="2.3.2.27"/>
    </reaction>
</comment>
<evidence type="ECO:0000256" key="6">
    <source>
        <dbReference type="ARBA" id="ARBA00022692"/>
    </source>
</evidence>
<keyword evidence="8 13" id="KW-0863">Zinc-finger</keyword>
<evidence type="ECO:0000256" key="12">
    <source>
        <dbReference type="ARBA" id="ARBA00023136"/>
    </source>
</evidence>
<dbReference type="InterPro" id="IPR013083">
    <property type="entry name" value="Znf_RING/FYVE/PHD"/>
</dbReference>
<keyword evidence="10" id="KW-0862">Zinc</keyword>
<feature type="compositionally biased region" description="Basic and acidic residues" evidence="14">
    <location>
        <begin position="598"/>
        <end position="611"/>
    </location>
</feature>
<evidence type="ECO:0000256" key="8">
    <source>
        <dbReference type="ARBA" id="ARBA00022771"/>
    </source>
</evidence>
<feature type="transmembrane region" description="Helical" evidence="15">
    <location>
        <begin position="315"/>
        <end position="338"/>
    </location>
</feature>
<dbReference type="Pfam" id="PF25417">
    <property type="entry name" value="DUF7889"/>
    <property type="match status" value="1"/>
</dbReference>
<dbReference type="InterPro" id="IPR001841">
    <property type="entry name" value="Znf_RING"/>
</dbReference>
<feature type="compositionally biased region" description="Basic and acidic residues" evidence="14">
    <location>
        <begin position="380"/>
        <end position="392"/>
    </location>
</feature>
<comment type="caution">
    <text evidence="18">The sequence shown here is derived from an EMBL/GenBank/DDBJ whole genome shotgun (WGS) entry which is preliminary data.</text>
</comment>
<sequence>MDDSRIETFPAADHGLMPPARHRRISASDPTSAAAPKPNAMVDPSAPADPDTCRICRGEATREEPLFYPCKCSGSIKYVHQDCLMEWLSHSQKKHCELCKTPFRFTKLYSPNMPKALPFHIFISHAAKYLFRNALVWARAFLVLTVWLFWLPYLMRSVWSFLFWISDEGLRAVPDSLFGSMDSVSTRSPTEMVPSAISASECPSSPLFAATTSAATIGRVMSQLPPGAVSQVQRNGMNLLNLSKMEPPSLMRALLLIAYSTPAAVIRERPVSDNASADISRHGAYSLTSIHHPTLLGDVAFLQNMTSSPTVNRTLIAIMEGQVITILVIVCFILIILVRDYVVQQQPEINMRAAFAAAGNAAPAPPQEPPRPPEVVPGGLRDEDVEGLRGPEESSDEEGDYDHEVEVGMELSRTHSQESVRQTFGEAEMPSPNTTLQPTAAPNGDGSHQPWGAFDPQEVRADGARDVLSGIAHDAPALQGAALSYTTPPPSVLGGGPESSTVHEYLRIWREADGDREKILKIVREENLEDKMDYWIKLTKTMMDRNKQPDSVDTAEGPSSGQLYGNQLTADPSRSRGSEGSSEWTWPDDMEAASSESSRQKGKEKATDYVLDRTNYAADGHSLSPPDRSKSRVSTDSPERSHISLATGSASGSWTQSDLQRLPPGESACPSSLEPDPTSTRGELPVWAYTSPPSSTIAESGPPSRHAGTPVSPTAGDEAEPDSSVGGTAAEGAQGLEWGTLPDFNDMPDHLDGGRQPDGLAGLVADFMFRNVDDIDPRELPPLDDDGFGDHDDLFGDAEPEDADALEDVPRDEGIFEAAAAGAIDAEAIEDAEDFEGVLELLGMRGPIAGLFQNAIFLAFLVSITIFFGIFLPYNIGRIAIWTIANPTRPARILFSISKFVQDVALVMLGTTSWVFLSVVDLLGRLLHWRPASGVLATSMVTSRNMSANAALRVIDSLVLDLPPISAGEIRNFSALSHEALMTVKNYVSSSFDMMATALLLVVGGDYSAKAIAVASFAVNTTSAAWHGLNDFPTLLSNPAAWVIDLSTPEVPATVNPELAYWGAMDRTWAILGGYAALCIVAALYLRRGSPFSTGQTGQEWEASIIDGLNQASGVMKVILIIGIEMLVFPLYCGLLLDFALLPLFEDTTVMSRVLFTLNYPLTSIFVHWFVGTGYMFHFALFVSMCRKIMRKGVLYFIRDPDDPEFHPVRDVLERSVTTQLRKILFSAFVYGALVIICLGGVVWGLSYSMPNVLPIHYSSNEPVLEFPIDLLFYNFLMPLAVKFFRPSDGLHAMYTWWFRKCARALRITWFLFGERKVDEEGILVLPPNSPYLKLPWWKRLFLELGKDCIVVPKTWRDTFEGGKAKPTSTIASDDMIRLNLNKILLVQTHQLIPDGRFVRTPASDQVKIPKGKRVFLEVTENNLRLDGKPDTPEADLYSTDQYQFVYVPPNFRARVFLFIMFIWIFAAVTGVGFTIVPLIFGRRMFKLLIPSHIRTNDIYAFSIGIYILGSVAYSIFHIRSMVIKFREWIEATASTFANRDAFHRVAAITTRGAQLLYSYFFLLVAFPLLVSSLMELYVLIPLDTYMYSAYFSPQTVNGGHQNPRHTVRVIQSWTIGLLYMKLGARIVTSWYRETRLAGAIRAVLRRGWFEPDVAILTRAFVIPGLALWLAAIAGPLLSARIFLDHGARGARLDDAALVLIYRLSFPAALVSAIAASMVWSMVGVFKSWRVRIRDEAYLIGERLHNFGVGGGLPRPRGAWRSSGARM</sequence>
<reference evidence="18" key="1">
    <citation type="submission" date="2022-07" db="EMBL/GenBank/DDBJ databases">
        <title>Fungi with potential for degradation of polypropylene.</title>
        <authorList>
            <person name="Gostincar C."/>
        </authorList>
    </citation>
    <scope>NUCLEOTIDE SEQUENCE</scope>
    <source>
        <strain evidence="18">EXF-13308</strain>
    </source>
</reference>
<dbReference type="Pfam" id="PF23113">
    <property type="entry name" value="MARCHF6_C"/>
    <property type="match status" value="1"/>
</dbReference>
<feature type="compositionally biased region" description="Polar residues" evidence="14">
    <location>
        <begin position="431"/>
        <end position="440"/>
    </location>
</feature>
<keyword evidence="5" id="KW-0808">Transferase</keyword>
<keyword evidence="9" id="KW-0833">Ubl conjugation pathway</keyword>
<dbReference type="PROSITE" id="PS51292">
    <property type="entry name" value="ZF_RING_CH"/>
    <property type="match status" value="1"/>
</dbReference>
<dbReference type="InterPro" id="IPR011016">
    <property type="entry name" value="Znf_RING-CH"/>
</dbReference>
<feature type="domain" description="RING-CH-type" evidence="17">
    <location>
        <begin position="45"/>
        <end position="106"/>
    </location>
</feature>
<dbReference type="EC" id="2.3.2.27" evidence="4"/>
<feature type="transmembrane region" description="Helical" evidence="15">
    <location>
        <begin position="1165"/>
        <end position="1183"/>
    </location>
</feature>
<dbReference type="PANTHER" id="PTHR13145">
    <property type="entry name" value="SSM4 PROTEIN"/>
    <property type="match status" value="1"/>
</dbReference>
<accession>A0AA38R6Z2</accession>
<evidence type="ECO:0000256" key="1">
    <source>
        <dbReference type="ARBA" id="ARBA00000900"/>
    </source>
</evidence>
<evidence type="ECO:0000259" key="17">
    <source>
        <dbReference type="PROSITE" id="PS51292"/>
    </source>
</evidence>
<feature type="transmembrane region" description="Helical" evidence="15">
    <location>
        <begin position="851"/>
        <end position="872"/>
    </location>
</feature>
<feature type="region of interest" description="Disordered" evidence="14">
    <location>
        <begin position="360"/>
        <end position="445"/>
    </location>
</feature>
<evidence type="ECO:0000256" key="4">
    <source>
        <dbReference type="ARBA" id="ARBA00012483"/>
    </source>
</evidence>
<feature type="transmembrane region" description="Helical" evidence="15">
    <location>
        <begin position="1704"/>
        <end position="1726"/>
    </location>
</feature>
<dbReference type="CDD" id="cd16702">
    <property type="entry name" value="RING_CH-C4HC3_MARCH6"/>
    <property type="match status" value="1"/>
</dbReference>
<feature type="transmembrane region" description="Helical" evidence="15">
    <location>
        <begin position="1654"/>
        <end position="1684"/>
    </location>
</feature>
<dbReference type="GO" id="GO:0008270">
    <property type="term" value="F:zinc ion binding"/>
    <property type="evidence" value="ECO:0007669"/>
    <property type="project" value="UniProtKB-KW"/>
</dbReference>
<evidence type="ECO:0000256" key="14">
    <source>
        <dbReference type="SAM" id="MobiDB-lite"/>
    </source>
</evidence>
<feature type="transmembrane region" description="Helical" evidence="15">
    <location>
        <begin position="1068"/>
        <end position="1086"/>
    </location>
</feature>
<name>A0AA38R6Z2_9PEZI</name>
<dbReference type="Gene3D" id="3.30.40.10">
    <property type="entry name" value="Zinc/RING finger domain, C3HC4 (zinc finger)"/>
    <property type="match status" value="1"/>
</dbReference>
<evidence type="ECO:0000256" key="2">
    <source>
        <dbReference type="ARBA" id="ARBA00004141"/>
    </source>
</evidence>
<comment type="pathway">
    <text evidence="3">Protein modification; protein ubiquitination.</text>
</comment>
<feature type="compositionally biased region" description="Polar residues" evidence="14">
    <location>
        <begin position="557"/>
        <end position="572"/>
    </location>
</feature>
<dbReference type="GO" id="GO:0036503">
    <property type="term" value="P:ERAD pathway"/>
    <property type="evidence" value="ECO:0007669"/>
    <property type="project" value="TreeGrafter"/>
</dbReference>
<feature type="transmembrane region" description="Helical" evidence="15">
    <location>
        <begin position="1118"/>
        <end position="1145"/>
    </location>
</feature>
<feature type="transmembrane region" description="Helical" evidence="15">
    <location>
        <begin position="1224"/>
        <end position="1247"/>
    </location>
</feature>
<feature type="transmembrane region" description="Helical" evidence="15">
    <location>
        <begin position="1267"/>
        <end position="1285"/>
    </location>
</feature>
<feature type="compositionally biased region" description="Polar residues" evidence="14">
    <location>
        <begin position="644"/>
        <end position="659"/>
    </location>
</feature>
<feature type="compositionally biased region" description="Pro residues" evidence="14">
    <location>
        <begin position="363"/>
        <end position="375"/>
    </location>
</feature>
<organism evidence="18 19">
    <name type="scientific">Pleurostoma richardsiae</name>
    <dbReference type="NCBI Taxonomy" id="41990"/>
    <lineage>
        <taxon>Eukaryota</taxon>
        <taxon>Fungi</taxon>
        <taxon>Dikarya</taxon>
        <taxon>Ascomycota</taxon>
        <taxon>Pezizomycotina</taxon>
        <taxon>Sordariomycetes</taxon>
        <taxon>Sordariomycetidae</taxon>
        <taxon>Calosphaeriales</taxon>
        <taxon>Pleurostomataceae</taxon>
        <taxon>Pleurostoma</taxon>
    </lineage>
</organism>
<keyword evidence="7" id="KW-0479">Metal-binding</keyword>
<dbReference type="InterPro" id="IPR056521">
    <property type="entry name" value="MARCHF6-like_C"/>
</dbReference>
<feature type="domain" description="RING-type" evidence="16">
    <location>
        <begin position="53"/>
        <end position="100"/>
    </location>
</feature>
<evidence type="ECO:0000256" key="10">
    <source>
        <dbReference type="ARBA" id="ARBA00022833"/>
    </source>
</evidence>
<comment type="subcellular location">
    <subcellularLocation>
        <location evidence="2">Membrane</location>
        <topology evidence="2">Multi-pass membrane protein</topology>
    </subcellularLocation>
</comment>
<feature type="transmembrane region" description="Helical" evidence="15">
    <location>
        <begin position="1456"/>
        <end position="1479"/>
    </location>
</feature>
<gene>
    <name evidence="18" type="ORF">NKR23_g9331</name>
</gene>
<feature type="compositionally biased region" description="Basic and acidic residues" evidence="14">
    <location>
        <begin position="402"/>
        <end position="418"/>
    </location>
</feature>
<feature type="transmembrane region" description="Helical" evidence="15">
    <location>
        <begin position="134"/>
        <end position="153"/>
    </location>
</feature>
<proteinExistence type="predicted"/>
<dbReference type="SMART" id="SM00744">
    <property type="entry name" value="RINGv"/>
    <property type="match status" value="1"/>
</dbReference>
<evidence type="ECO:0000256" key="7">
    <source>
        <dbReference type="ARBA" id="ARBA00022723"/>
    </source>
</evidence>
<protein>
    <recommendedName>
        <fullName evidence="4">RING-type E3 ubiquitin transferase</fullName>
        <ecNumber evidence="4">2.3.2.27</ecNumber>
    </recommendedName>
</protein>
<dbReference type="PROSITE" id="PS50089">
    <property type="entry name" value="ZF_RING_2"/>
    <property type="match status" value="1"/>
</dbReference>
<feature type="transmembrane region" description="Helical" evidence="15">
    <location>
        <begin position="1499"/>
        <end position="1517"/>
    </location>
</feature>
<feature type="transmembrane region" description="Helical" evidence="15">
    <location>
        <begin position="1611"/>
        <end position="1633"/>
    </location>
</feature>
<evidence type="ECO:0000256" key="5">
    <source>
        <dbReference type="ARBA" id="ARBA00022679"/>
    </source>
</evidence>
<evidence type="ECO:0000256" key="15">
    <source>
        <dbReference type="SAM" id="Phobius"/>
    </source>
</evidence>
<dbReference type="InterPro" id="IPR057211">
    <property type="entry name" value="DUF7889"/>
</dbReference>
<feature type="region of interest" description="Disordered" evidence="14">
    <location>
        <begin position="1"/>
        <end position="47"/>
    </location>
</feature>
<dbReference type="GO" id="GO:0005789">
    <property type="term" value="C:endoplasmic reticulum membrane"/>
    <property type="evidence" value="ECO:0007669"/>
    <property type="project" value="TreeGrafter"/>
</dbReference>
<keyword evidence="19" id="KW-1185">Reference proteome</keyword>
<evidence type="ECO:0000256" key="13">
    <source>
        <dbReference type="PROSITE-ProRule" id="PRU00175"/>
    </source>
</evidence>
<evidence type="ECO:0000256" key="11">
    <source>
        <dbReference type="ARBA" id="ARBA00022989"/>
    </source>
</evidence>
<feature type="transmembrane region" description="Helical" evidence="15">
    <location>
        <begin position="1560"/>
        <end position="1581"/>
    </location>
</feature>
<evidence type="ECO:0000256" key="3">
    <source>
        <dbReference type="ARBA" id="ARBA00004906"/>
    </source>
</evidence>
<dbReference type="EMBL" id="JANBVO010000036">
    <property type="protein sequence ID" value="KAJ9137067.1"/>
    <property type="molecule type" value="Genomic_DNA"/>
</dbReference>